<gene>
    <name evidence="1" type="ORF">GCM10010358_18270</name>
</gene>
<dbReference type="Proteomes" id="UP000619244">
    <property type="component" value="Unassembled WGS sequence"/>
</dbReference>
<name>A0A918NED8_9ACTN</name>
<comment type="caution">
    <text evidence="1">The sequence shown here is derived from an EMBL/GenBank/DDBJ whole genome shotgun (WGS) entry which is preliminary data.</text>
</comment>
<reference evidence="1" key="2">
    <citation type="submission" date="2020-09" db="EMBL/GenBank/DDBJ databases">
        <authorList>
            <person name="Sun Q."/>
            <person name="Ohkuma M."/>
        </authorList>
    </citation>
    <scope>NUCLEOTIDE SEQUENCE</scope>
    <source>
        <strain evidence="1">JCM 4790</strain>
    </source>
</reference>
<evidence type="ECO:0000313" key="1">
    <source>
        <dbReference type="EMBL" id="GGX64351.1"/>
    </source>
</evidence>
<reference evidence="1" key="1">
    <citation type="journal article" date="2014" name="Int. J. Syst. Evol. Microbiol.">
        <title>Complete genome sequence of Corynebacterium casei LMG S-19264T (=DSM 44701T), isolated from a smear-ripened cheese.</title>
        <authorList>
            <consortium name="US DOE Joint Genome Institute (JGI-PGF)"/>
            <person name="Walter F."/>
            <person name="Albersmeier A."/>
            <person name="Kalinowski J."/>
            <person name="Ruckert C."/>
        </authorList>
    </citation>
    <scope>NUCLEOTIDE SEQUENCE</scope>
    <source>
        <strain evidence="1">JCM 4790</strain>
    </source>
</reference>
<dbReference type="EMBL" id="BMVU01000005">
    <property type="protein sequence ID" value="GGX64351.1"/>
    <property type="molecule type" value="Genomic_DNA"/>
</dbReference>
<dbReference type="AlphaFoldDB" id="A0A918NED8"/>
<keyword evidence="2" id="KW-1185">Reference proteome</keyword>
<protein>
    <submittedName>
        <fullName evidence="1">Uncharacterized protein</fullName>
    </submittedName>
</protein>
<organism evidence="1 2">
    <name type="scientific">Streptomyces minutiscleroticus</name>
    <dbReference type="NCBI Taxonomy" id="68238"/>
    <lineage>
        <taxon>Bacteria</taxon>
        <taxon>Bacillati</taxon>
        <taxon>Actinomycetota</taxon>
        <taxon>Actinomycetes</taxon>
        <taxon>Kitasatosporales</taxon>
        <taxon>Streptomycetaceae</taxon>
        <taxon>Streptomyces</taxon>
    </lineage>
</organism>
<sequence>MATPGSPLDRLADIAELQSAAALLAVTRSILDSADSLDPDAGWHVAERLADILEGALGIAAKGVDSVTAPGPFRVVTEAAADGLRTSLREL</sequence>
<accession>A0A918NED8</accession>
<proteinExistence type="predicted"/>
<evidence type="ECO:0000313" key="2">
    <source>
        <dbReference type="Proteomes" id="UP000619244"/>
    </source>
</evidence>